<dbReference type="EMBL" id="AP011526">
    <property type="protein sequence ID" value="BAP60620.1"/>
    <property type="molecule type" value="Genomic_DNA"/>
</dbReference>
<gene>
    <name evidence="2" type="ORF">MMKA1_05030</name>
</gene>
<name>A0A2Z5PDS6_METMI</name>
<sequence length="174" mass="19762">MSGEIEGDFLVPKPENTEEKIVEDPGKIGPENFDEENTEGPDKPENTEEKIVEKEEKHEKGTPEEEIEADLAPIKQEEHEEKTPSESPISFDIPTGRSRASPENFDEENGENPGRTAGRKKSVHLEKVVNKTIIDILEDLKEIHNSSYQKDVKRTSKKIGENIIYLREILDDNL</sequence>
<dbReference type="Proteomes" id="UP000264208">
    <property type="component" value="Chromosome"/>
</dbReference>
<evidence type="ECO:0000313" key="3">
    <source>
        <dbReference type="Proteomes" id="UP000264208"/>
    </source>
</evidence>
<dbReference type="RefSeq" id="WP_146778053.1">
    <property type="nucleotide sequence ID" value="NZ_AP011526.1"/>
</dbReference>
<protein>
    <submittedName>
        <fullName evidence="2">Uncharacterized protein</fullName>
    </submittedName>
</protein>
<feature type="compositionally biased region" description="Basic and acidic residues" evidence="1">
    <location>
        <begin position="15"/>
        <end position="26"/>
    </location>
</feature>
<feature type="compositionally biased region" description="Basic and acidic residues" evidence="1">
    <location>
        <begin position="75"/>
        <end position="84"/>
    </location>
</feature>
<dbReference type="AlphaFoldDB" id="A0A2Z5PDS6"/>
<organism evidence="2 3">
    <name type="scientific">Methanococcus maripaludis KA1</name>
    <dbReference type="NCBI Taxonomy" id="637914"/>
    <lineage>
        <taxon>Archaea</taxon>
        <taxon>Methanobacteriati</taxon>
        <taxon>Methanobacteriota</taxon>
        <taxon>Methanomada group</taxon>
        <taxon>Methanococci</taxon>
        <taxon>Methanococcales</taxon>
        <taxon>Methanococcaceae</taxon>
        <taxon>Methanococcus</taxon>
    </lineage>
</organism>
<proteinExistence type="predicted"/>
<feature type="compositionally biased region" description="Basic and acidic residues" evidence="1">
    <location>
        <begin position="40"/>
        <end position="63"/>
    </location>
</feature>
<evidence type="ECO:0000256" key="1">
    <source>
        <dbReference type="SAM" id="MobiDB-lite"/>
    </source>
</evidence>
<accession>A0A2Z5PDS6</accession>
<evidence type="ECO:0000313" key="2">
    <source>
        <dbReference type="EMBL" id="BAP60620.1"/>
    </source>
</evidence>
<dbReference type="KEGG" id="mmak:MMKA1_05030"/>
<reference evidence="2 3" key="1">
    <citation type="submission" date="2009-06" db="EMBL/GenBank/DDBJ databases">
        <title>Molecular Evidence for Microbiologically Influenced Corrosion from genome of Methanogen.</title>
        <authorList>
            <person name="Ito N."/>
            <person name="Tsurumaru H."/>
            <person name="Shimizu A."/>
            <person name="Harada T."/>
            <person name="Hosoyama A."/>
            <person name="Horikawa H."/>
            <person name="Wakai S."/>
            <person name="Sasaki K."/>
            <person name="Nishijima K."/>
            <person name="Ataku H."/>
            <person name="Yamazaki J."/>
            <person name="Mise M."/>
            <person name="Yamazaki S."/>
            <person name="Tanikawa S."/>
            <person name="Harayama S."/>
            <person name="Fujita N."/>
        </authorList>
    </citation>
    <scope>NUCLEOTIDE SEQUENCE [LARGE SCALE GENOMIC DNA]</scope>
    <source>
        <strain evidence="3">KA1 ( NBRC 102054)</strain>
    </source>
</reference>
<feature type="region of interest" description="Disordered" evidence="1">
    <location>
        <begin position="1"/>
        <end position="123"/>
    </location>
</feature>
<dbReference type="GeneID" id="41278919"/>